<feature type="domain" description="Protein kinase" evidence="7">
    <location>
        <begin position="12"/>
        <end position="288"/>
    </location>
</feature>
<dbReference type="GO" id="GO:0005524">
    <property type="term" value="F:ATP binding"/>
    <property type="evidence" value="ECO:0007669"/>
    <property type="project" value="UniProtKB-KW"/>
</dbReference>
<reference evidence="8 9" key="1">
    <citation type="submission" date="2015-08" db="EMBL/GenBank/DDBJ databases">
        <authorList>
            <person name="Babu N.S."/>
            <person name="Beckwith C.J."/>
            <person name="Beseler K.G."/>
            <person name="Brison A."/>
            <person name="Carone J.V."/>
            <person name="Caskin T.P."/>
            <person name="Diamond M."/>
            <person name="Durham M.E."/>
            <person name="Foxe J.M."/>
            <person name="Go M."/>
            <person name="Henderson B.A."/>
            <person name="Jones I.B."/>
            <person name="McGettigan J.A."/>
            <person name="Micheletti S.J."/>
            <person name="Nasrallah M.E."/>
            <person name="Ortiz D."/>
            <person name="Piller C.R."/>
            <person name="Privatt S.R."/>
            <person name="Schneider S.L."/>
            <person name="Sharp S."/>
            <person name="Smith T.C."/>
            <person name="Stanton J.D."/>
            <person name="Ullery H.E."/>
            <person name="Wilson R.J."/>
            <person name="Serrano M.G."/>
            <person name="Buck G."/>
            <person name="Lee V."/>
            <person name="Wang Y."/>
            <person name="Carvalho R."/>
            <person name="Voegtly L."/>
            <person name="Shi R."/>
            <person name="Duckworth R."/>
            <person name="Johnson A."/>
            <person name="Loviza R."/>
            <person name="Walstead R."/>
            <person name="Shah Z."/>
            <person name="Kiflezghi M."/>
            <person name="Wade K."/>
            <person name="Ball S.L."/>
            <person name="Bradley K.W."/>
            <person name="Asai D.J."/>
            <person name="Bowman C.A."/>
            <person name="Russell D.A."/>
            <person name="Pope W.H."/>
            <person name="Jacobs-Sera D."/>
            <person name="Hendrix R.W."/>
            <person name="Hatfull G.F."/>
        </authorList>
    </citation>
    <scope>NUCLEOTIDE SEQUENCE [LARGE SCALE GENOMIC DNA]</scope>
    <source>
        <strain evidence="8 9">DSM 27648</strain>
    </source>
</reference>
<dbReference type="InterPro" id="IPR011009">
    <property type="entry name" value="Kinase-like_dom_sf"/>
</dbReference>
<dbReference type="InterPro" id="IPR008271">
    <property type="entry name" value="Ser/Thr_kinase_AS"/>
</dbReference>
<dbReference type="Gene3D" id="1.10.510.10">
    <property type="entry name" value="Transferase(Phosphotransferase) domain 1"/>
    <property type="match status" value="1"/>
</dbReference>
<keyword evidence="4" id="KW-0067">ATP-binding</keyword>
<accession>A0A0K1PS77</accession>
<keyword evidence="2" id="KW-0547">Nucleotide-binding</keyword>
<evidence type="ECO:0000256" key="3">
    <source>
        <dbReference type="ARBA" id="ARBA00022777"/>
    </source>
</evidence>
<evidence type="ECO:0000259" key="7">
    <source>
        <dbReference type="PROSITE" id="PS50011"/>
    </source>
</evidence>
<dbReference type="PROSITE" id="PS50011">
    <property type="entry name" value="PROTEIN_KINASE_DOM"/>
    <property type="match status" value="1"/>
</dbReference>
<keyword evidence="1" id="KW-0808">Transferase</keyword>
<dbReference type="PANTHER" id="PTHR43289">
    <property type="entry name" value="MITOGEN-ACTIVATED PROTEIN KINASE KINASE KINASE 20-RELATED"/>
    <property type="match status" value="1"/>
</dbReference>
<keyword evidence="6" id="KW-0472">Membrane</keyword>
<evidence type="ECO:0000256" key="1">
    <source>
        <dbReference type="ARBA" id="ARBA00022679"/>
    </source>
</evidence>
<keyword evidence="6" id="KW-0812">Transmembrane</keyword>
<dbReference type="CDD" id="cd14014">
    <property type="entry name" value="STKc_PknB_like"/>
    <property type="match status" value="1"/>
</dbReference>
<feature type="region of interest" description="Disordered" evidence="5">
    <location>
        <begin position="397"/>
        <end position="465"/>
    </location>
</feature>
<evidence type="ECO:0000313" key="9">
    <source>
        <dbReference type="Proteomes" id="UP000064967"/>
    </source>
</evidence>
<dbReference type="KEGG" id="llu:AKJ09_03041"/>
<evidence type="ECO:0000256" key="5">
    <source>
        <dbReference type="SAM" id="MobiDB-lite"/>
    </source>
</evidence>
<dbReference type="Gene3D" id="3.30.200.20">
    <property type="entry name" value="Phosphorylase Kinase, domain 1"/>
    <property type="match status" value="1"/>
</dbReference>
<dbReference type="SUPFAM" id="SSF56112">
    <property type="entry name" value="Protein kinase-like (PK-like)"/>
    <property type="match status" value="1"/>
</dbReference>
<gene>
    <name evidence="8" type="ORF">AKJ09_03041</name>
</gene>
<dbReference type="STRING" id="1391654.AKJ09_03041"/>
<proteinExistence type="predicted"/>
<dbReference type="AlphaFoldDB" id="A0A0K1PS77"/>
<keyword evidence="8" id="KW-0723">Serine/threonine-protein kinase</keyword>
<evidence type="ECO:0000256" key="4">
    <source>
        <dbReference type="ARBA" id="ARBA00022840"/>
    </source>
</evidence>
<evidence type="ECO:0000313" key="8">
    <source>
        <dbReference type="EMBL" id="AKU96377.1"/>
    </source>
</evidence>
<dbReference type="PANTHER" id="PTHR43289:SF6">
    <property type="entry name" value="SERINE_THREONINE-PROTEIN KINASE NEKL-3"/>
    <property type="match status" value="1"/>
</dbReference>
<feature type="compositionally biased region" description="Basic residues" evidence="5">
    <location>
        <begin position="448"/>
        <end position="457"/>
    </location>
</feature>
<protein>
    <submittedName>
        <fullName evidence="8">Serine/threonine protein kinase PrkC, regulator of stationary phase</fullName>
    </submittedName>
</protein>
<dbReference type="EMBL" id="CP012333">
    <property type="protein sequence ID" value="AKU96377.1"/>
    <property type="molecule type" value="Genomic_DNA"/>
</dbReference>
<name>A0A0K1PS77_9BACT</name>
<sequence>MPKVGDVIAGKYRLDKVAGEGGMGVVYAATHLVLKQTVAVKVLLPSAATSEAVVERFAREAQAAARIQSEHVARVMDAGSLASGAPFLVMEFLDGCDLEELLQLQGKLPLADVADYLLQALEALAHAHAVGIVHRDLKPANLFLACRPDGSNAIKMLDFGISKAMTSRPEDKVLTGQAVLGSPVYMSPEQLRNAKEIDSRADLWSLGVVTYELLSGAPPFDGDGVGEIFAAILEKDPTPLHELVPSVPKEFSDIVAKCLERKVEDRWPSAAELASAVAKFGTGAHADVVSSCAQVLTRSKMLHQHTPAEVRRVADAIAAAAERARSTSLGTEPLLLANRKPESATVKDGLRTRALGAAWRMPSVRWMGIAAALMVVIGAFAIFFAVRVTRDTTAAPQTTMVSAAEGATPQDPSSDEGEGASGQGDGNAPMLMDLPETPGQKGTAQRSRGGKGQRPQRPKFLNTRE</sequence>
<dbReference type="InterPro" id="IPR000719">
    <property type="entry name" value="Prot_kinase_dom"/>
</dbReference>
<dbReference type="Pfam" id="PF00069">
    <property type="entry name" value="Pkinase"/>
    <property type="match status" value="1"/>
</dbReference>
<dbReference type="Proteomes" id="UP000064967">
    <property type="component" value="Chromosome"/>
</dbReference>
<evidence type="ECO:0000256" key="2">
    <source>
        <dbReference type="ARBA" id="ARBA00022741"/>
    </source>
</evidence>
<keyword evidence="6" id="KW-1133">Transmembrane helix</keyword>
<keyword evidence="9" id="KW-1185">Reference proteome</keyword>
<feature type="transmembrane region" description="Helical" evidence="6">
    <location>
        <begin position="366"/>
        <end position="386"/>
    </location>
</feature>
<dbReference type="GO" id="GO:0004674">
    <property type="term" value="F:protein serine/threonine kinase activity"/>
    <property type="evidence" value="ECO:0007669"/>
    <property type="project" value="UniProtKB-KW"/>
</dbReference>
<evidence type="ECO:0000256" key="6">
    <source>
        <dbReference type="SAM" id="Phobius"/>
    </source>
</evidence>
<keyword evidence="3 8" id="KW-0418">Kinase</keyword>
<dbReference type="SMART" id="SM00220">
    <property type="entry name" value="S_TKc"/>
    <property type="match status" value="1"/>
</dbReference>
<dbReference type="PROSITE" id="PS00108">
    <property type="entry name" value="PROTEIN_KINASE_ST"/>
    <property type="match status" value="1"/>
</dbReference>
<organism evidence="8 9">
    <name type="scientific">Labilithrix luteola</name>
    <dbReference type="NCBI Taxonomy" id="1391654"/>
    <lineage>
        <taxon>Bacteria</taxon>
        <taxon>Pseudomonadati</taxon>
        <taxon>Myxococcota</taxon>
        <taxon>Polyangia</taxon>
        <taxon>Polyangiales</taxon>
        <taxon>Labilitrichaceae</taxon>
        <taxon>Labilithrix</taxon>
    </lineage>
</organism>